<name>A0AAJ1SYY1_9BACI</name>
<organism evidence="1 2">
    <name type="scientific">Oikeobacillus pervagus</name>
    <dbReference type="NCBI Taxonomy" id="1325931"/>
    <lineage>
        <taxon>Bacteria</taxon>
        <taxon>Bacillati</taxon>
        <taxon>Bacillota</taxon>
        <taxon>Bacilli</taxon>
        <taxon>Bacillales</taxon>
        <taxon>Bacillaceae</taxon>
        <taxon>Oikeobacillus</taxon>
    </lineage>
</organism>
<comment type="caution">
    <text evidence="1">The sequence shown here is derived from an EMBL/GenBank/DDBJ whole genome shotgun (WGS) entry which is preliminary data.</text>
</comment>
<accession>A0AAJ1SYY1</accession>
<proteinExistence type="predicted"/>
<protein>
    <submittedName>
        <fullName evidence="1">Uncharacterized protein</fullName>
    </submittedName>
</protein>
<dbReference type="AlphaFoldDB" id="A0AAJ1SYY1"/>
<evidence type="ECO:0000313" key="1">
    <source>
        <dbReference type="EMBL" id="MDQ0215365.1"/>
    </source>
</evidence>
<sequence length="391" mass="44969">MGEIHPLHPLYTYKPIELGSKIVFQHQPLNAEIAKQYPIKYRGRLSIIDKDMKSGETINDFLSRKHFRQEKIQIDVKYIETWIGKEKVIDPLSFEQNAIKEGKWYMLPAPLPPPIKAKLVATGLENNVIIDYLELRTTNINQEENIGVISNEHQKNSPVVFSLTLKNFFNNDLTNNRFDIDMKFKIREDFERTVMAEIIFLNFIKCTINNSSMILSDLESGVNFFEAQPSASDTDYDIESIDERLSLLNNLRSIEHYFGVKFHLPDNMADEDFVNLEILRAIMEDKEVVTGIGDLSATFNGVDGLKRLIDDAEEKSIKITAGSSNQLNINLFGAEINNINMAYTVEDIKIKNPERIREKIRLFDEGEVIKVDFIPGEKNRLSTRYSVNLKT</sequence>
<reference evidence="1" key="1">
    <citation type="submission" date="2023-07" db="EMBL/GenBank/DDBJ databases">
        <title>Genomic Encyclopedia of Type Strains, Phase IV (KMG-IV): sequencing the most valuable type-strain genomes for metagenomic binning, comparative biology and taxonomic classification.</title>
        <authorList>
            <person name="Goeker M."/>
        </authorList>
    </citation>
    <scope>NUCLEOTIDE SEQUENCE</scope>
    <source>
        <strain evidence="1">DSM 23947</strain>
    </source>
</reference>
<dbReference type="EMBL" id="JAUSUC010000019">
    <property type="protein sequence ID" value="MDQ0215365.1"/>
    <property type="molecule type" value="Genomic_DNA"/>
</dbReference>
<dbReference type="RefSeq" id="WP_307257361.1">
    <property type="nucleotide sequence ID" value="NZ_JAUSUC010000019.1"/>
</dbReference>
<evidence type="ECO:0000313" key="2">
    <source>
        <dbReference type="Proteomes" id="UP001237207"/>
    </source>
</evidence>
<gene>
    <name evidence="1" type="ORF">J2S13_001778</name>
</gene>
<dbReference type="Proteomes" id="UP001237207">
    <property type="component" value="Unassembled WGS sequence"/>
</dbReference>
<keyword evidence="2" id="KW-1185">Reference proteome</keyword>